<reference evidence="1" key="1">
    <citation type="submission" date="2014-09" db="EMBL/GenBank/DDBJ databases">
        <authorList>
            <person name="Magalhaes I.L.F."/>
            <person name="Oliveira U."/>
            <person name="Santos F.R."/>
            <person name="Vidigal T.H.D.A."/>
            <person name="Brescovit A.D."/>
            <person name="Santos A.J."/>
        </authorList>
    </citation>
    <scope>NUCLEOTIDE SEQUENCE</scope>
    <source>
        <tissue evidence="1">Shoot tissue taken approximately 20 cm above the soil surface</tissue>
    </source>
</reference>
<proteinExistence type="predicted"/>
<name>A0A0A9T202_ARUDO</name>
<reference evidence="1" key="2">
    <citation type="journal article" date="2015" name="Data Brief">
        <title>Shoot transcriptome of the giant reed, Arundo donax.</title>
        <authorList>
            <person name="Barrero R.A."/>
            <person name="Guerrero F.D."/>
            <person name="Moolhuijzen P."/>
            <person name="Goolsby J.A."/>
            <person name="Tidwell J."/>
            <person name="Bellgard S.E."/>
            <person name="Bellgard M.I."/>
        </authorList>
    </citation>
    <scope>NUCLEOTIDE SEQUENCE</scope>
    <source>
        <tissue evidence="1">Shoot tissue taken approximately 20 cm above the soil surface</tissue>
    </source>
</reference>
<protein>
    <submittedName>
        <fullName evidence="1">Uncharacterized protein</fullName>
    </submittedName>
</protein>
<dbReference type="EMBL" id="GBRH01230137">
    <property type="protein sequence ID" value="JAD67758.1"/>
    <property type="molecule type" value="Transcribed_RNA"/>
</dbReference>
<accession>A0A0A9T202</accession>
<evidence type="ECO:0000313" key="1">
    <source>
        <dbReference type="EMBL" id="JAD67758.1"/>
    </source>
</evidence>
<dbReference type="AlphaFoldDB" id="A0A0A9T202"/>
<organism evidence="1">
    <name type="scientific">Arundo donax</name>
    <name type="common">Giant reed</name>
    <name type="synonym">Donax arundinaceus</name>
    <dbReference type="NCBI Taxonomy" id="35708"/>
    <lineage>
        <taxon>Eukaryota</taxon>
        <taxon>Viridiplantae</taxon>
        <taxon>Streptophyta</taxon>
        <taxon>Embryophyta</taxon>
        <taxon>Tracheophyta</taxon>
        <taxon>Spermatophyta</taxon>
        <taxon>Magnoliopsida</taxon>
        <taxon>Liliopsida</taxon>
        <taxon>Poales</taxon>
        <taxon>Poaceae</taxon>
        <taxon>PACMAD clade</taxon>
        <taxon>Arundinoideae</taxon>
        <taxon>Arundineae</taxon>
        <taxon>Arundo</taxon>
    </lineage>
</organism>
<sequence>MNDSVQSSPSPQLSMLIIINLLINVLSFFKSHCFRPFSNLNLGPSWQNPLASMFYRNVI</sequence>